<proteinExistence type="predicted"/>
<keyword evidence="3" id="KW-0804">Transcription</keyword>
<dbReference type="GO" id="GO:0061564">
    <property type="term" value="P:axon development"/>
    <property type="evidence" value="ECO:0007669"/>
    <property type="project" value="TreeGrafter"/>
</dbReference>
<dbReference type="InterPro" id="IPR036638">
    <property type="entry name" value="HLH_DNA-bd_sf"/>
</dbReference>
<accession>A0A7E6FL74</accession>
<dbReference type="GO" id="GO:0045944">
    <property type="term" value="P:positive regulation of transcription by RNA polymerase II"/>
    <property type="evidence" value="ECO:0007669"/>
    <property type="project" value="TreeGrafter"/>
</dbReference>
<dbReference type="PANTHER" id="PTHR19290:SF161">
    <property type="entry name" value="BHLH TRANSCRIPTION FACTOR 3"/>
    <property type="match status" value="1"/>
</dbReference>
<evidence type="ECO:0000256" key="1">
    <source>
        <dbReference type="ARBA" id="ARBA00023015"/>
    </source>
</evidence>
<organism evidence="7 8">
    <name type="scientific">Octopus sinensis</name>
    <name type="common">East Asian common octopus</name>
    <dbReference type="NCBI Taxonomy" id="2607531"/>
    <lineage>
        <taxon>Eukaryota</taxon>
        <taxon>Metazoa</taxon>
        <taxon>Spiralia</taxon>
        <taxon>Lophotrochozoa</taxon>
        <taxon>Mollusca</taxon>
        <taxon>Cephalopoda</taxon>
        <taxon>Coleoidea</taxon>
        <taxon>Octopodiformes</taxon>
        <taxon>Octopoda</taxon>
        <taxon>Incirrata</taxon>
        <taxon>Octopodidae</taxon>
        <taxon>Octopus</taxon>
    </lineage>
</organism>
<evidence type="ECO:0000256" key="2">
    <source>
        <dbReference type="ARBA" id="ARBA00023125"/>
    </source>
</evidence>
<feature type="compositionally biased region" description="Acidic residues" evidence="5">
    <location>
        <begin position="67"/>
        <end position="112"/>
    </location>
</feature>
<reference evidence="8" key="1">
    <citation type="submission" date="2025-08" db="UniProtKB">
        <authorList>
            <consortium name="RefSeq"/>
        </authorList>
    </citation>
    <scope>IDENTIFICATION</scope>
</reference>
<dbReference type="CDD" id="cd19725">
    <property type="entry name" value="bHLH_TS_OLIG2_like"/>
    <property type="match status" value="1"/>
</dbReference>
<dbReference type="PROSITE" id="PS50888">
    <property type="entry name" value="BHLH"/>
    <property type="match status" value="1"/>
</dbReference>
<keyword evidence="1" id="KW-0805">Transcription regulation</keyword>
<dbReference type="KEGG" id="osn:118767652"/>
<dbReference type="GO" id="GO:0000981">
    <property type="term" value="F:DNA-binding transcription factor activity, RNA polymerase II-specific"/>
    <property type="evidence" value="ECO:0007669"/>
    <property type="project" value="TreeGrafter"/>
</dbReference>
<gene>
    <name evidence="8" type="primary">LOC118767652</name>
</gene>
<feature type="region of interest" description="Disordered" evidence="5">
    <location>
        <begin position="1"/>
        <end position="154"/>
    </location>
</feature>
<evidence type="ECO:0000256" key="4">
    <source>
        <dbReference type="ARBA" id="ARBA00023242"/>
    </source>
</evidence>
<dbReference type="GO" id="GO:0070888">
    <property type="term" value="F:E-box binding"/>
    <property type="evidence" value="ECO:0007669"/>
    <property type="project" value="TreeGrafter"/>
</dbReference>
<evidence type="ECO:0000313" key="7">
    <source>
        <dbReference type="Proteomes" id="UP000515154"/>
    </source>
</evidence>
<feature type="compositionally biased region" description="Low complexity" evidence="5">
    <location>
        <begin position="326"/>
        <end position="335"/>
    </location>
</feature>
<dbReference type="Proteomes" id="UP000515154">
    <property type="component" value="Linkage group LG23"/>
</dbReference>
<feature type="compositionally biased region" description="Basic and acidic residues" evidence="5">
    <location>
        <begin position="1"/>
        <end position="14"/>
    </location>
</feature>
<evidence type="ECO:0000256" key="3">
    <source>
        <dbReference type="ARBA" id="ARBA00023163"/>
    </source>
</evidence>
<dbReference type="FunFam" id="4.10.280.10:FF:000031">
    <property type="entry name" value="Oligodendrocyte transcription factor 3"/>
    <property type="match status" value="1"/>
</dbReference>
<feature type="compositionally biased region" description="Basic residues" evidence="5">
    <location>
        <begin position="438"/>
        <end position="449"/>
    </location>
</feature>
<evidence type="ECO:0000313" key="8">
    <source>
        <dbReference type="RefSeq" id="XP_036368439.1"/>
    </source>
</evidence>
<feature type="compositionally biased region" description="Basic and acidic residues" evidence="5">
    <location>
        <begin position="113"/>
        <end position="124"/>
    </location>
</feature>
<feature type="domain" description="BHLH" evidence="6">
    <location>
        <begin position="163"/>
        <end position="217"/>
    </location>
</feature>
<sequence>MSVDDSRGSYDTVKRNRSVVAMVEADSNQERLLSNQKRLKKGKKAEGGEKGRKRGARRRRGRNEREEYYEEEAEDGGEMEGGEMEGGEYIETEENEEKHEEEEEEEEGEEEERAVKSRLEEARSRPTFHIPPRSTKMKKVKQSSSPSRTAESLEEYGDDGIHDLRLKINSRERRRMHDLNAALDGLREVMPYAHGPSVRKLSKIATLLLAKNYILMLNSSLDEMRKIVSSFYRTRTIGKNGAVSRTTDITAAAAAAAATIADHLPSKSPFIAGRPLPETANSLTVTNASTLLSLNTAVVPAVSTATFLSNGSLDSQPTVSPPPPSSSAVSSTSPESPAPPVSTSPLPSAPQSLSSTFLGQEQKIGDKTKSPAPSVPIKRMVPPPLLPPPSLPPPSSLYPLPPPSPPPHHHQHQNLHNLTSFHDPPAPPNYDGYDNDHHHRRHHHHHHHQQQQQSTGCTQFIPSIHVTTTQQQQRRRRQYQQQHHCAHFVEEQPRQMSPSPDSTTSVTTNTTATAVTTTVATTAPPPPSQFCLTRETFPGLSPVITVPNANEATRSDVSFLPSAKELSLPGRLEPNYLHPQHTALFNRLTWPYTPCSHPQCVVEMLGSPFSMYAPGYTTPPALLSTSVPRKQ</sequence>
<name>A0A7E6FL74_9MOLL</name>
<feature type="compositionally biased region" description="Low complexity" evidence="5">
    <location>
        <begin position="343"/>
        <end position="356"/>
    </location>
</feature>
<dbReference type="GO" id="GO:0005634">
    <property type="term" value="C:nucleus"/>
    <property type="evidence" value="ECO:0007669"/>
    <property type="project" value="TreeGrafter"/>
</dbReference>
<dbReference type="Gene3D" id="4.10.280.10">
    <property type="entry name" value="Helix-loop-helix DNA-binding domain"/>
    <property type="match status" value="1"/>
</dbReference>
<protein>
    <submittedName>
        <fullName evidence="8">Protein enabled homolog</fullName>
    </submittedName>
</protein>
<dbReference type="SMART" id="SM00353">
    <property type="entry name" value="HLH"/>
    <property type="match status" value="1"/>
</dbReference>
<dbReference type="Pfam" id="PF00010">
    <property type="entry name" value="HLH"/>
    <property type="match status" value="1"/>
</dbReference>
<evidence type="ECO:0000256" key="5">
    <source>
        <dbReference type="SAM" id="MobiDB-lite"/>
    </source>
</evidence>
<dbReference type="AlphaFoldDB" id="A0A7E6FL74"/>
<dbReference type="RefSeq" id="XP_036368439.1">
    <property type="nucleotide sequence ID" value="XM_036512546.1"/>
</dbReference>
<dbReference type="GO" id="GO:0046983">
    <property type="term" value="F:protein dimerization activity"/>
    <property type="evidence" value="ECO:0007669"/>
    <property type="project" value="InterPro"/>
</dbReference>
<keyword evidence="4" id="KW-0539">Nucleus</keyword>
<dbReference type="GO" id="GO:0007423">
    <property type="term" value="P:sensory organ development"/>
    <property type="evidence" value="ECO:0007669"/>
    <property type="project" value="TreeGrafter"/>
</dbReference>
<feature type="region of interest" description="Disordered" evidence="5">
    <location>
        <begin position="310"/>
        <end position="457"/>
    </location>
</feature>
<dbReference type="SUPFAM" id="SSF47459">
    <property type="entry name" value="HLH, helix-loop-helix DNA-binding domain"/>
    <property type="match status" value="1"/>
</dbReference>
<dbReference type="PANTHER" id="PTHR19290">
    <property type="entry name" value="BASIC HELIX-LOOP-HELIX PROTEIN NEUROGENIN-RELATED"/>
    <property type="match status" value="1"/>
</dbReference>
<dbReference type="InterPro" id="IPR011598">
    <property type="entry name" value="bHLH_dom"/>
</dbReference>
<feature type="compositionally biased region" description="Basic residues" evidence="5">
    <location>
        <begin position="51"/>
        <end position="62"/>
    </location>
</feature>
<dbReference type="InterPro" id="IPR050359">
    <property type="entry name" value="bHLH_transcription_factors"/>
</dbReference>
<evidence type="ECO:0000259" key="6">
    <source>
        <dbReference type="PROSITE" id="PS50888"/>
    </source>
</evidence>
<keyword evidence="2" id="KW-0238">DNA-binding</keyword>
<feature type="compositionally biased region" description="Pro residues" evidence="5">
    <location>
        <begin position="381"/>
        <end position="406"/>
    </location>
</feature>
<keyword evidence="7" id="KW-1185">Reference proteome</keyword>